<keyword evidence="6" id="KW-0460">Magnesium</keyword>
<comment type="pathway">
    <text evidence="2">Isoprenoid biosynthesis.</text>
</comment>
<dbReference type="EMBL" id="CP046600">
    <property type="protein sequence ID" value="QUR69923.1"/>
    <property type="molecule type" value="Genomic_DNA"/>
</dbReference>
<gene>
    <name evidence="8" type="ORF">F6B93_18025</name>
</gene>
<evidence type="ECO:0000256" key="7">
    <source>
        <dbReference type="RuleBase" id="RU004466"/>
    </source>
</evidence>
<evidence type="ECO:0000256" key="1">
    <source>
        <dbReference type="ARBA" id="ARBA00001946"/>
    </source>
</evidence>
<dbReference type="GO" id="GO:0004659">
    <property type="term" value="F:prenyltransferase activity"/>
    <property type="evidence" value="ECO:0007669"/>
    <property type="project" value="InterPro"/>
</dbReference>
<evidence type="ECO:0000256" key="4">
    <source>
        <dbReference type="ARBA" id="ARBA00022679"/>
    </source>
</evidence>
<keyword evidence="9" id="KW-1185">Reference proteome</keyword>
<reference evidence="8" key="1">
    <citation type="submission" date="2019-12" db="EMBL/GenBank/DDBJ databases">
        <title>Mycobacterium spongiae sp. nov.</title>
        <authorList>
            <person name="Stinear T."/>
        </authorList>
    </citation>
    <scope>NUCLEOTIDE SEQUENCE</scope>
    <source>
        <strain evidence="8">FSD4b-SM</strain>
    </source>
</reference>
<sequence>MSFLTKGRLCDPEFVTTVRNDLARIAELIRHEIDQSEEMFHAMVNHSDTPGTRLRPVLTVLAAHFGAHPGAWQVTVAGAALELMHLAAHDHNRVADVPMTCSNTSRPSNRNSNNLAILAGDHAFAIASRLSSRLGTDAYRTIADTFTEMVTGQMRETCGPARHADALEHRLRVVHEKTGSITAAAGQLGATFAGATENEISRLSRVGRLVGTAFEVSDDILAIAGDHNEYNMQPSEYLPRGVESVPVLCALREQGPDANRLRELLADPVDGHHAAEAITLLRSSSGIDDAKNVVAGVAAQAREELASLPDCTARRAISTLIDASISRHR</sequence>
<name>A0A975K513_9MYCO</name>
<evidence type="ECO:0000256" key="2">
    <source>
        <dbReference type="ARBA" id="ARBA00005128"/>
    </source>
</evidence>
<evidence type="ECO:0000256" key="5">
    <source>
        <dbReference type="ARBA" id="ARBA00022723"/>
    </source>
</evidence>
<dbReference type="SUPFAM" id="SSF48576">
    <property type="entry name" value="Terpenoid synthases"/>
    <property type="match status" value="1"/>
</dbReference>
<dbReference type="CDD" id="cd00867">
    <property type="entry name" value="Trans_IPPS"/>
    <property type="match status" value="1"/>
</dbReference>
<dbReference type="KEGG" id="mspg:F6B93_18025"/>
<proteinExistence type="inferred from homology"/>
<dbReference type="GO" id="GO:0046872">
    <property type="term" value="F:metal ion binding"/>
    <property type="evidence" value="ECO:0007669"/>
    <property type="project" value="UniProtKB-KW"/>
</dbReference>
<organism evidence="8 9">
    <name type="scientific">Mycobacterium spongiae</name>
    <dbReference type="NCBI Taxonomy" id="886343"/>
    <lineage>
        <taxon>Bacteria</taxon>
        <taxon>Bacillati</taxon>
        <taxon>Actinomycetota</taxon>
        <taxon>Actinomycetes</taxon>
        <taxon>Mycobacteriales</taxon>
        <taxon>Mycobacteriaceae</taxon>
        <taxon>Mycobacterium</taxon>
    </lineage>
</organism>
<evidence type="ECO:0000256" key="6">
    <source>
        <dbReference type="ARBA" id="ARBA00022842"/>
    </source>
</evidence>
<protein>
    <submittedName>
        <fullName evidence="8">Polyprenyl synthetase family protein</fullName>
    </submittedName>
</protein>
<evidence type="ECO:0000256" key="3">
    <source>
        <dbReference type="ARBA" id="ARBA00006706"/>
    </source>
</evidence>
<dbReference type="PANTHER" id="PTHR12001">
    <property type="entry name" value="GERANYLGERANYL PYROPHOSPHATE SYNTHASE"/>
    <property type="match status" value="1"/>
</dbReference>
<dbReference type="PANTHER" id="PTHR12001:SF69">
    <property type="entry name" value="ALL TRANS-POLYPRENYL-DIPHOSPHATE SYNTHASE PDSS1"/>
    <property type="match status" value="1"/>
</dbReference>
<accession>A0A975K513</accession>
<dbReference type="Proteomes" id="UP000682202">
    <property type="component" value="Chromosome"/>
</dbReference>
<dbReference type="Pfam" id="PF00348">
    <property type="entry name" value="polyprenyl_synt"/>
    <property type="match status" value="1"/>
</dbReference>
<dbReference type="Gene3D" id="1.10.600.10">
    <property type="entry name" value="Farnesyl Diphosphate Synthase"/>
    <property type="match status" value="1"/>
</dbReference>
<comment type="cofactor">
    <cofactor evidence="1">
        <name>Mg(2+)</name>
        <dbReference type="ChEBI" id="CHEBI:18420"/>
    </cofactor>
</comment>
<comment type="similarity">
    <text evidence="3 7">Belongs to the FPP/GGPP synthase family.</text>
</comment>
<evidence type="ECO:0000313" key="9">
    <source>
        <dbReference type="Proteomes" id="UP000682202"/>
    </source>
</evidence>
<dbReference type="InterPro" id="IPR008949">
    <property type="entry name" value="Isoprenoid_synthase_dom_sf"/>
</dbReference>
<dbReference type="AlphaFoldDB" id="A0A975K513"/>
<dbReference type="GO" id="GO:0008299">
    <property type="term" value="P:isoprenoid biosynthetic process"/>
    <property type="evidence" value="ECO:0007669"/>
    <property type="project" value="InterPro"/>
</dbReference>
<evidence type="ECO:0000313" key="8">
    <source>
        <dbReference type="EMBL" id="QUR69923.1"/>
    </source>
</evidence>
<keyword evidence="4 7" id="KW-0808">Transferase</keyword>
<keyword evidence="5" id="KW-0479">Metal-binding</keyword>
<dbReference type="InterPro" id="IPR000092">
    <property type="entry name" value="Polyprenyl_synt"/>
</dbReference>